<organism evidence="2 3">
    <name type="scientific">Isosphaera pallida (strain ATCC 43644 / DSM 9630 / IS1B)</name>
    <dbReference type="NCBI Taxonomy" id="575540"/>
    <lineage>
        <taxon>Bacteria</taxon>
        <taxon>Pseudomonadati</taxon>
        <taxon>Planctomycetota</taxon>
        <taxon>Planctomycetia</taxon>
        <taxon>Isosphaerales</taxon>
        <taxon>Isosphaeraceae</taxon>
        <taxon>Isosphaera</taxon>
    </lineage>
</organism>
<dbReference type="PANTHER" id="PTHR33677">
    <property type="entry name" value="TRANSCRIPTIONAL REPRESSOR FRMR-RELATED"/>
    <property type="match status" value="1"/>
</dbReference>
<accession>E8QYM1</accession>
<evidence type="ECO:0000313" key="2">
    <source>
        <dbReference type="EMBL" id="ADV60997.1"/>
    </source>
</evidence>
<dbReference type="FunCoup" id="E8QYM1">
    <property type="interactions" value="76"/>
</dbReference>
<evidence type="ECO:0008006" key="4">
    <source>
        <dbReference type="Google" id="ProtNLM"/>
    </source>
</evidence>
<dbReference type="GO" id="GO:0003677">
    <property type="term" value="F:DNA binding"/>
    <property type="evidence" value="ECO:0007669"/>
    <property type="project" value="InterPro"/>
</dbReference>
<comment type="similarity">
    <text evidence="1">Belongs to the FrmR/RcnR family.</text>
</comment>
<dbReference type="CDD" id="cd10148">
    <property type="entry name" value="CsoR-like_DUF156"/>
    <property type="match status" value="1"/>
</dbReference>
<dbReference type="InterPro" id="IPR038390">
    <property type="entry name" value="Metal_Tscrpt_repr_sf"/>
</dbReference>
<dbReference type="InParanoid" id="E8QYM1"/>
<sequence length="97" mass="10826">MSEAAEANPYCEEVRRDLHGRLSKAEGQLRGVGRMIDDQRPVGEVLQQLASIRSAVKGITKAVMRSYLERRAVEIVKTGDPKAIDAMLETLIKFVKE</sequence>
<name>E8QYM1_ISOPI</name>
<dbReference type="Pfam" id="PF02583">
    <property type="entry name" value="Trns_repr_metal"/>
    <property type="match status" value="1"/>
</dbReference>
<dbReference type="Gene3D" id="1.20.58.1000">
    <property type="entry name" value="Metal-sensitive repressor, helix protomer"/>
    <property type="match status" value="1"/>
</dbReference>
<reference key="1">
    <citation type="submission" date="2010-11" db="EMBL/GenBank/DDBJ databases">
        <title>The complete sequence of chromosome of Isophaera pallida ATCC 43644.</title>
        <authorList>
            <consortium name="US DOE Joint Genome Institute (JGI-PGF)"/>
            <person name="Lucas S."/>
            <person name="Copeland A."/>
            <person name="Lapidus A."/>
            <person name="Bruce D."/>
            <person name="Goodwin L."/>
            <person name="Pitluck S."/>
            <person name="Kyrpides N."/>
            <person name="Mavromatis K."/>
            <person name="Pagani I."/>
            <person name="Ivanova N."/>
            <person name="Saunders E."/>
            <person name="Brettin T."/>
            <person name="Detter J.C."/>
            <person name="Han C."/>
            <person name="Tapia R."/>
            <person name="Land M."/>
            <person name="Hauser L."/>
            <person name="Markowitz V."/>
            <person name="Cheng J.-F."/>
            <person name="Hugenholtz P."/>
            <person name="Woyke T."/>
            <person name="Wu D."/>
            <person name="Eisen J.A."/>
        </authorList>
    </citation>
    <scope>NUCLEOTIDE SEQUENCE</scope>
    <source>
        <strain>ATCC 43644</strain>
    </source>
</reference>
<dbReference type="GO" id="GO:0045892">
    <property type="term" value="P:negative regulation of DNA-templated transcription"/>
    <property type="evidence" value="ECO:0007669"/>
    <property type="project" value="UniProtKB-ARBA"/>
</dbReference>
<evidence type="ECO:0000256" key="1">
    <source>
        <dbReference type="ARBA" id="ARBA00005260"/>
    </source>
</evidence>
<gene>
    <name evidence="2" type="ordered locus">Isop_0402</name>
</gene>
<dbReference type="KEGG" id="ipa:Isop_0402"/>
<proteinExistence type="inferred from homology"/>
<reference evidence="2 3" key="2">
    <citation type="journal article" date="2011" name="Stand. Genomic Sci.">
        <title>Complete genome sequence of Isosphaera pallida type strain (IS1B).</title>
        <authorList>
            <consortium name="US DOE Joint Genome Institute (JGI-PGF)"/>
            <person name="Goker M."/>
            <person name="Cleland D."/>
            <person name="Saunders E."/>
            <person name="Lapidus A."/>
            <person name="Nolan M."/>
            <person name="Lucas S."/>
            <person name="Hammon N."/>
            <person name="Deshpande S."/>
            <person name="Cheng J.F."/>
            <person name="Tapia R."/>
            <person name="Han C."/>
            <person name="Goodwin L."/>
            <person name="Pitluck S."/>
            <person name="Liolios K."/>
            <person name="Pagani I."/>
            <person name="Ivanova N."/>
            <person name="Mavromatis K."/>
            <person name="Pati A."/>
            <person name="Chen A."/>
            <person name="Palaniappan K."/>
            <person name="Land M."/>
            <person name="Hauser L."/>
            <person name="Chang Y.J."/>
            <person name="Jeffries C.D."/>
            <person name="Detter J.C."/>
            <person name="Beck B."/>
            <person name="Woyke T."/>
            <person name="Bristow J."/>
            <person name="Eisen J.A."/>
            <person name="Markowitz V."/>
            <person name="Hugenholtz P."/>
            <person name="Kyrpides N.C."/>
            <person name="Klenk H.P."/>
        </authorList>
    </citation>
    <scope>NUCLEOTIDE SEQUENCE [LARGE SCALE GENOMIC DNA]</scope>
    <source>
        <strain evidence="3">ATCC 43644 / DSM 9630 / IS1B</strain>
    </source>
</reference>
<dbReference type="STRING" id="575540.Isop_0402"/>
<evidence type="ECO:0000313" key="3">
    <source>
        <dbReference type="Proteomes" id="UP000008631"/>
    </source>
</evidence>
<protein>
    <recommendedName>
        <fullName evidence="4">Metal sensitive transcriptional repressor</fullName>
    </recommendedName>
</protein>
<dbReference type="InterPro" id="IPR003735">
    <property type="entry name" value="Metal_Tscrpt_repr"/>
</dbReference>
<dbReference type="HOGENOM" id="CLU_130332_3_0_0"/>
<dbReference type="Proteomes" id="UP000008631">
    <property type="component" value="Chromosome"/>
</dbReference>
<dbReference type="eggNOG" id="COG1937">
    <property type="taxonomic scope" value="Bacteria"/>
</dbReference>
<dbReference type="GO" id="GO:0046872">
    <property type="term" value="F:metal ion binding"/>
    <property type="evidence" value="ECO:0007669"/>
    <property type="project" value="InterPro"/>
</dbReference>
<keyword evidence="3" id="KW-1185">Reference proteome</keyword>
<dbReference type="EMBL" id="CP002353">
    <property type="protein sequence ID" value="ADV60997.1"/>
    <property type="molecule type" value="Genomic_DNA"/>
</dbReference>
<dbReference type="AlphaFoldDB" id="E8QYM1"/>